<dbReference type="SUPFAM" id="SSF52777">
    <property type="entry name" value="CoA-dependent acyltransferases"/>
    <property type="match status" value="3"/>
</dbReference>
<proteinExistence type="predicted"/>
<dbReference type="Gene3D" id="3.40.50.980">
    <property type="match status" value="2"/>
</dbReference>
<dbReference type="RefSeq" id="WP_209144372.1">
    <property type="nucleotide sequence ID" value="NZ_JAGHKO010000020.1"/>
</dbReference>
<dbReference type="Pfam" id="PF00550">
    <property type="entry name" value="PP-binding"/>
    <property type="match status" value="2"/>
</dbReference>
<dbReference type="InterPro" id="IPR010071">
    <property type="entry name" value="AA_adenyl_dom"/>
</dbReference>
<dbReference type="PANTHER" id="PTHR45527">
    <property type="entry name" value="NONRIBOSOMAL PEPTIDE SYNTHETASE"/>
    <property type="match status" value="1"/>
</dbReference>
<dbReference type="Pfam" id="PF00501">
    <property type="entry name" value="AMP-binding"/>
    <property type="match status" value="1"/>
</dbReference>
<comment type="caution">
    <text evidence="5">The sequence shown here is derived from an EMBL/GenBank/DDBJ whole genome shotgun (WGS) entry which is preliminary data.</text>
</comment>
<dbReference type="EMBL" id="JAGHKO010000020">
    <property type="protein sequence ID" value="MBO9205116.1"/>
    <property type="molecule type" value="Genomic_DNA"/>
</dbReference>
<dbReference type="Gene3D" id="3.30.559.10">
    <property type="entry name" value="Chloramphenicol acetyltransferase-like domain"/>
    <property type="match status" value="2"/>
</dbReference>
<reference evidence="5 6" key="1">
    <citation type="submission" date="2021-03" db="EMBL/GenBank/DDBJ databases">
        <title>Assistant Professor.</title>
        <authorList>
            <person name="Huq M.A."/>
        </authorList>
    </citation>
    <scope>NUCLEOTIDE SEQUENCE [LARGE SCALE GENOMIC DNA]</scope>
    <source>
        <strain evidence="5 6">MAH-29</strain>
    </source>
</reference>
<keyword evidence="2" id="KW-0596">Phosphopantetheine</keyword>
<dbReference type="InterPro" id="IPR009081">
    <property type="entry name" value="PP-bd_ACP"/>
</dbReference>
<name>A0ABS3Z4L8_9BACT</name>
<feature type="domain" description="Carrier" evidence="4">
    <location>
        <begin position="5"/>
        <end position="80"/>
    </location>
</feature>
<protein>
    <submittedName>
        <fullName evidence="5">Amino acid adenylation domain-containing protein</fullName>
    </submittedName>
</protein>
<dbReference type="PANTHER" id="PTHR45527:SF1">
    <property type="entry name" value="FATTY ACID SYNTHASE"/>
    <property type="match status" value="1"/>
</dbReference>
<dbReference type="InterPro" id="IPR001242">
    <property type="entry name" value="Condensation_dom"/>
</dbReference>
<evidence type="ECO:0000259" key="4">
    <source>
        <dbReference type="PROSITE" id="PS50075"/>
    </source>
</evidence>
<sequence length="1298" mass="145009">QTYRAPRNEAEQALAAIWQELLELDNISIYDDFFQLGGHSLLAIRVISAIRKAFNQEIPIRKLFDHPTIAGLAEVIAFNRDGLVMPPIEAGGRPEQIPLSFEQERLWFIDHLQGGAQYNMPWVFRIDGPIDVQAMEAAFRDIIQRHEVLRTIIKEKDGKGFQIVTNAQGWTMEFKKEADLLLSGQTLQEYIHTAVLHPFDLSNDVLLRATLVQVQPTEHVLITVLHHIAFDAWSISIIVKEFTELYQSRIANRAPDLPSLPVQYADFAIWQRNNLSGERFDTKLQYWQTQLEEVVPTELPADFERSAERPFTGSSVTLNIGKELSEAVRALADEEGVTLYMTLLSAFKVLLFRYTGSTDICVGTSTAGRQQQEVEGLVGFFVNMLALRSQVERQMTFHEFLQQVKETTLQAYKYQDVPFEKVVEALDIVRDRGRTAVFQIAMVLQNAPEAGELSLGTASLHPLGTGSITSEFDLTLDITASPEMLQLHLVYSTALYKQDTMQRLLAHFEQLLQAVVQDRNTQVEKLKLLSTTEAQQLQAFSLPVKGAHPDVERSVMALFSEQVGQTPNAIALQLGEEQLSYQQLEAKGNQLAHFLRDKGVQQDSVVAVSMERSIMLIITLLGVLKTGCSYVAIDPAYPAQRKKYILEDSGAQLLLTHEATFDELPDGVASIDLAAQLSTLSHYADGPVATTTTGAALAYIMYTSGSTGLPKGVEVTHSNITSLVKDTDFVQMNSSSVLLSTGSPSFDATTFEYWGMLLNGGRLIMCPENVLLDAARLKEEIKNRSVNTMWFTAGWFNELVDTDPSVFENLHTVIAGGDKLSVRHVQRLQSAYPTLQLVNGYGPTENTTFSLTYTINNIAGCASIPIGRPLPYRSAWVLDEQLQLCAIGVVGELYVGGAGLARGYRNRAELTTQKFVADPFNNEPGARLYRTGDRARWLPDGTLEFLGRTDEQVKIRGYRVEPGEIESVLQQYEGIQQAAVVVREDDKQNKQLIAYIVAATSVDPQAVLQHLQKSVPAYMVPSLLIPIEHLPLTSNGKVDRKQLASFAIDTAITSRYIAPRNDTEKTLAAIWQQLLDVEQVGVEDNFFELGGHSLLAIRVISAMRKELQCEIAIRDIFDHPTIAALCNRLDQQKDRQLQAAIQPAKRPDQIPLSFSQERLWFIDRLQGSLQYHIPAVFKLEGIVDASALEASFKEIIQRHEVLRTVINEQEGIGYQQVHPGNDWTMERTTETSILSTGSTVEEYIRGQVLRPFDLSADHMLRVILVEVTATSHILIAVIHHIAFDGWSISILVKELSEL</sequence>
<dbReference type="Gene3D" id="3.30.300.30">
    <property type="match status" value="1"/>
</dbReference>
<organism evidence="5 6">
    <name type="scientific">Niastella soli</name>
    <dbReference type="NCBI Taxonomy" id="2821487"/>
    <lineage>
        <taxon>Bacteria</taxon>
        <taxon>Pseudomonadati</taxon>
        <taxon>Bacteroidota</taxon>
        <taxon>Chitinophagia</taxon>
        <taxon>Chitinophagales</taxon>
        <taxon>Chitinophagaceae</taxon>
        <taxon>Niastella</taxon>
    </lineage>
</organism>
<dbReference type="InterPro" id="IPR020845">
    <property type="entry name" value="AMP-binding_CS"/>
</dbReference>
<comment type="cofactor">
    <cofactor evidence="1">
        <name>pantetheine 4'-phosphate</name>
        <dbReference type="ChEBI" id="CHEBI:47942"/>
    </cofactor>
</comment>
<dbReference type="InterPro" id="IPR000873">
    <property type="entry name" value="AMP-dep_synth/lig_dom"/>
</dbReference>
<dbReference type="SUPFAM" id="SSF47336">
    <property type="entry name" value="ACP-like"/>
    <property type="match status" value="2"/>
</dbReference>
<evidence type="ECO:0000256" key="3">
    <source>
        <dbReference type="ARBA" id="ARBA00022553"/>
    </source>
</evidence>
<feature type="non-terminal residue" evidence="5">
    <location>
        <position position="1298"/>
    </location>
</feature>
<evidence type="ECO:0000256" key="1">
    <source>
        <dbReference type="ARBA" id="ARBA00001957"/>
    </source>
</evidence>
<dbReference type="Pfam" id="PF00668">
    <property type="entry name" value="Condensation"/>
    <property type="match status" value="2"/>
</dbReference>
<dbReference type="Proteomes" id="UP000677244">
    <property type="component" value="Unassembled WGS sequence"/>
</dbReference>
<gene>
    <name evidence="5" type="ORF">J7I42_32820</name>
</gene>
<accession>A0ABS3Z4L8</accession>
<dbReference type="Gene3D" id="2.30.38.10">
    <property type="entry name" value="Luciferase, Domain 3"/>
    <property type="match status" value="1"/>
</dbReference>
<dbReference type="InterPro" id="IPR036736">
    <property type="entry name" value="ACP-like_sf"/>
</dbReference>
<evidence type="ECO:0000313" key="6">
    <source>
        <dbReference type="Proteomes" id="UP000677244"/>
    </source>
</evidence>
<evidence type="ECO:0000256" key="2">
    <source>
        <dbReference type="ARBA" id="ARBA00022450"/>
    </source>
</evidence>
<dbReference type="Gene3D" id="3.30.559.30">
    <property type="entry name" value="Nonribosomal peptide synthetase, condensation domain"/>
    <property type="match status" value="1"/>
</dbReference>
<dbReference type="SUPFAM" id="SSF56801">
    <property type="entry name" value="Acetyl-CoA synthetase-like"/>
    <property type="match status" value="1"/>
</dbReference>
<dbReference type="InterPro" id="IPR023213">
    <property type="entry name" value="CAT-like_dom_sf"/>
</dbReference>
<dbReference type="Pfam" id="PF13193">
    <property type="entry name" value="AMP-binding_C"/>
    <property type="match status" value="1"/>
</dbReference>
<dbReference type="CDD" id="cd12117">
    <property type="entry name" value="A_NRPS_Srf_like"/>
    <property type="match status" value="1"/>
</dbReference>
<keyword evidence="3" id="KW-0597">Phosphoprotein</keyword>
<dbReference type="InterPro" id="IPR045851">
    <property type="entry name" value="AMP-bd_C_sf"/>
</dbReference>
<feature type="non-terminal residue" evidence="5">
    <location>
        <position position="1"/>
    </location>
</feature>
<dbReference type="PROSITE" id="PS00455">
    <property type="entry name" value="AMP_BINDING"/>
    <property type="match status" value="1"/>
</dbReference>
<dbReference type="CDD" id="cd19531">
    <property type="entry name" value="LCL_NRPS-like"/>
    <property type="match status" value="1"/>
</dbReference>
<keyword evidence="6" id="KW-1185">Reference proteome</keyword>
<dbReference type="InterPro" id="IPR025110">
    <property type="entry name" value="AMP-bd_C"/>
</dbReference>
<dbReference type="SMART" id="SM00823">
    <property type="entry name" value="PKS_PP"/>
    <property type="match status" value="2"/>
</dbReference>
<dbReference type="PROSITE" id="PS50075">
    <property type="entry name" value="CARRIER"/>
    <property type="match status" value="2"/>
</dbReference>
<dbReference type="InterPro" id="IPR020806">
    <property type="entry name" value="PKS_PP-bd"/>
</dbReference>
<evidence type="ECO:0000313" key="5">
    <source>
        <dbReference type="EMBL" id="MBO9205116.1"/>
    </source>
</evidence>
<dbReference type="NCBIfam" id="TIGR01733">
    <property type="entry name" value="AA-adenyl-dom"/>
    <property type="match status" value="1"/>
</dbReference>
<dbReference type="InterPro" id="IPR006162">
    <property type="entry name" value="Ppantetheine_attach_site"/>
</dbReference>
<dbReference type="PROSITE" id="PS00012">
    <property type="entry name" value="PHOSPHOPANTETHEINE"/>
    <property type="match status" value="2"/>
</dbReference>
<dbReference type="Gene3D" id="1.10.1200.10">
    <property type="entry name" value="ACP-like"/>
    <property type="match status" value="2"/>
</dbReference>
<feature type="domain" description="Carrier" evidence="4">
    <location>
        <begin position="1058"/>
        <end position="1133"/>
    </location>
</feature>